<dbReference type="Proteomes" id="UP000765509">
    <property type="component" value="Unassembled WGS sequence"/>
</dbReference>
<sequence>MKNSTTVRSLLNIGKPNRHILRWKIAIKEYTGNMTVIHKDGNIQKNADGLSRWQFPNDIENNAYVPEEDSPLIPIEGISATYLKTYLFEELRNSYIQDRNGRTLCQLLTKYSKDSCLIHSLDEIWKKAYD</sequence>
<name>A0A9Q3K8Y4_9BASI</name>
<accession>A0A9Q3K8Y4</accession>
<evidence type="ECO:0000313" key="1">
    <source>
        <dbReference type="EMBL" id="MBW0577013.1"/>
    </source>
</evidence>
<dbReference type="EMBL" id="AVOT02099688">
    <property type="protein sequence ID" value="MBW0577013.1"/>
    <property type="molecule type" value="Genomic_DNA"/>
</dbReference>
<dbReference type="OrthoDB" id="2507171at2759"/>
<dbReference type="AlphaFoldDB" id="A0A9Q3K8Y4"/>
<organism evidence="1 2">
    <name type="scientific">Austropuccinia psidii MF-1</name>
    <dbReference type="NCBI Taxonomy" id="1389203"/>
    <lineage>
        <taxon>Eukaryota</taxon>
        <taxon>Fungi</taxon>
        <taxon>Dikarya</taxon>
        <taxon>Basidiomycota</taxon>
        <taxon>Pucciniomycotina</taxon>
        <taxon>Pucciniomycetes</taxon>
        <taxon>Pucciniales</taxon>
        <taxon>Sphaerophragmiaceae</taxon>
        <taxon>Austropuccinia</taxon>
    </lineage>
</organism>
<comment type="caution">
    <text evidence="1">The sequence shown here is derived from an EMBL/GenBank/DDBJ whole genome shotgun (WGS) entry which is preliminary data.</text>
</comment>
<reference evidence="1" key="1">
    <citation type="submission" date="2021-03" db="EMBL/GenBank/DDBJ databases">
        <title>Draft genome sequence of rust myrtle Austropuccinia psidii MF-1, a brazilian biotype.</title>
        <authorList>
            <person name="Quecine M.C."/>
            <person name="Pachon D.M.R."/>
            <person name="Bonatelli M.L."/>
            <person name="Correr F.H."/>
            <person name="Franceschini L.M."/>
            <person name="Leite T.F."/>
            <person name="Margarido G.R.A."/>
            <person name="Almeida C.A."/>
            <person name="Ferrarezi J.A."/>
            <person name="Labate C.A."/>
        </authorList>
    </citation>
    <scope>NUCLEOTIDE SEQUENCE</scope>
    <source>
        <strain evidence="1">MF-1</strain>
    </source>
</reference>
<gene>
    <name evidence="1" type="ORF">O181_116728</name>
</gene>
<proteinExistence type="predicted"/>
<evidence type="ECO:0000313" key="2">
    <source>
        <dbReference type="Proteomes" id="UP000765509"/>
    </source>
</evidence>
<keyword evidence="2" id="KW-1185">Reference proteome</keyword>
<protein>
    <submittedName>
        <fullName evidence="1">Uncharacterized protein</fullName>
    </submittedName>
</protein>